<evidence type="ECO:0000256" key="3">
    <source>
        <dbReference type="ARBA" id="ARBA00022723"/>
    </source>
</evidence>
<dbReference type="InterPro" id="IPR013785">
    <property type="entry name" value="Aldolase_TIM"/>
</dbReference>
<name>F7NF55_9FIRM</name>
<evidence type="ECO:0000256" key="1">
    <source>
        <dbReference type="ARBA" id="ARBA00022485"/>
    </source>
</evidence>
<dbReference type="SUPFAM" id="SSF102114">
    <property type="entry name" value="Radical SAM enzymes"/>
    <property type="match status" value="1"/>
</dbReference>
<organism evidence="8 9">
    <name type="scientific">Acetonema longum DSM 6540</name>
    <dbReference type="NCBI Taxonomy" id="1009370"/>
    <lineage>
        <taxon>Bacteria</taxon>
        <taxon>Bacillati</taxon>
        <taxon>Bacillota</taxon>
        <taxon>Negativicutes</taxon>
        <taxon>Acetonemataceae</taxon>
        <taxon>Acetonema</taxon>
    </lineage>
</organism>
<dbReference type="InterPro" id="IPR016431">
    <property type="entry name" value="Pyrv-formate_lyase-activ_prd"/>
</dbReference>
<dbReference type="EMBL" id="AFGF01000019">
    <property type="protein sequence ID" value="EGO65310.1"/>
    <property type="molecule type" value="Genomic_DNA"/>
</dbReference>
<dbReference type="InterPro" id="IPR027596">
    <property type="entry name" value="AmmeMemoSam_rS"/>
</dbReference>
<dbReference type="PIRSF" id="PIRSF004869">
    <property type="entry name" value="PflX_prd"/>
    <property type="match status" value="1"/>
</dbReference>
<dbReference type="InterPro" id="IPR006638">
    <property type="entry name" value="Elp3/MiaA/NifB-like_rSAM"/>
</dbReference>
<dbReference type="PROSITE" id="PS51918">
    <property type="entry name" value="RADICAL_SAM"/>
    <property type="match status" value="1"/>
</dbReference>
<dbReference type="GO" id="GO:0003824">
    <property type="term" value="F:catalytic activity"/>
    <property type="evidence" value="ECO:0007669"/>
    <property type="project" value="InterPro"/>
</dbReference>
<dbReference type="CDD" id="cd01335">
    <property type="entry name" value="Radical_SAM"/>
    <property type="match status" value="1"/>
</dbReference>
<keyword evidence="4 6" id="KW-0408">Iron</keyword>
<dbReference type="STRING" id="1009370.ALO_03401"/>
<gene>
    <name evidence="8" type="ORF">ALO_03401</name>
</gene>
<feature type="binding site" evidence="6">
    <location>
        <position position="70"/>
    </location>
    <ligand>
        <name>[4Fe-4S] cluster</name>
        <dbReference type="ChEBI" id="CHEBI:49883"/>
        <note>4Fe-4S-S-AdoMet</note>
    </ligand>
</feature>
<feature type="binding site" evidence="6">
    <location>
        <position position="67"/>
    </location>
    <ligand>
        <name>[4Fe-4S] cluster</name>
        <dbReference type="ChEBI" id="CHEBI:49883"/>
        <note>4Fe-4S-S-AdoMet</note>
    </ligand>
</feature>
<dbReference type="InterPro" id="IPR034457">
    <property type="entry name" value="Organic_radical-activating"/>
</dbReference>
<evidence type="ECO:0000256" key="2">
    <source>
        <dbReference type="ARBA" id="ARBA00022691"/>
    </source>
</evidence>
<comment type="caution">
    <text evidence="8">The sequence shown here is derived from an EMBL/GenBank/DDBJ whole genome shotgun (WGS) entry which is preliminary data.</text>
</comment>
<sequence>MSSPVPDRSRSERFCRVRRNRDGQLVAENYGACTFCAMDPIEKKPLYHFYPGSRIFSIGSWGCNFTCHFCQNWTIAQQQAPSTFLSPEAVVDAALRYQPENIGIAYTYSEPGVWYEYLLDTARLARLRGLKNVMVTNGFIEQPPLIELLPNLDAMNIDVKGFSEGFYRQMCGGSLVDVKRTVEKAAASCHTEITTLVIAGHNDDPSEIRELARWLAAINPDIPLHLSRYFPAYKMDQPPTDIRILQNAGEIAREHLRYVYLGNVGGYESHTCCPECGQIVLDRFRRRSLLQQGKMCPHCGTAIAITGEVLFV</sequence>
<evidence type="ECO:0000313" key="9">
    <source>
        <dbReference type="Proteomes" id="UP000003240"/>
    </source>
</evidence>
<protein>
    <submittedName>
        <fullName evidence="8">Radical SAM domain protein</fullName>
    </submittedName>
</protein>
<evidence type="ECO:0000313" key="8">
    <source>
        <dbReference type="EMBL" id="EGO65310.1"/>
    </source>
</evidence>
<dbReference type="PANTHER" id="PTHR30352:SF5">
    <property type="entry name" value="PYRUVATE FORMATE-LYASE 1-ACTIVATING ENZYME"/>
    <property type="match status" value="1"/>
</dbReference>
<keyword evidence="5 6" id="KW-0411">Iron-sulfur</keyword>
<dbReference type="SFLD" id="SFLDS00029">
    <property type="entry name" value="Radical_SAM"/>
    <property type="match status" value="1"/>
</dbReference>
<feature type="domain" description="Radical SAM core" evidence="7">
    <location>
        <begin position="48"/>
        <end position="261"/>
    </location>
</feature>
<dbReference type="RefSeq" id="WP_004092827.1">
    <property type="nucleotide sequence ID" value="NZ_AFGF01000019.1"/>
</dbReference>
<evidence type="ECO:0000259" key="7">
    <source>
        <dbReference type="PROSITE" id="PS51918"/>
    </source>
</evidence>
<dbReference type="GO" id="GO:0046872">
    <property type="term" value="F:metal ion binding"/>
    <property type="evidence" value="ECO:0007669"/>
    <property type="project" value="UniProtKB-KW"/>
</dbReference>
<proteinExistence type="predicted"/>
<keyword evidence="3 6" id="KW-0479">Metal-binding</keyword>
<dbReference type="PANTHER" id="PTHR30352">
    <property type="entry name" value="PYRUVATE FORMATE-LYASE-ACTIVATING ENZYME"/>
    <property type="match status" value="1"/>
</dbReference>
<dbReference type="Pfam" id="PF04055">
    <property type="entry name" value="Radical_SAM"/>
    <property type="match status" value="1"/>
</dbReference>
<dbReference type="Gene3D" id="3.20.20.70">
    <property type="entry name" value="Aldolase class I"/>
    <property type="match status" value="1"/>
</dbReference>
<dbReference type="InterPro" id="IPR058240">
    <property type="entry name" value="rSAM_sf"/>
</dbReference>
<evidence type="ECO:0000256" key="4">
    <source>
        <dbReference type="ARBA" id="ARBA00023004"/>
    </source>
</evidence>
<dbReference type="SFLD" id="SFLDG01101">
    <property type="entry name" value="Uncharacterised_Radical_SAM_Su"/>
    <property type="match status" value="1"/>
</dbReference>
<dbReference type="AlphaFoldDB" id="F7NF55"/>
<accession>F7NF55</accession>
<dbReference type="InterPro" id="IPR007197">
    <property type="entry name" value="rSAM"/>
</dbReference>
<keyword evidence="9" id="KW-1185">Reference proteome</keyword>
<reference evidence="8 9" key="1">
    <citation type="journal article" date="2011" name="EMBO J.">
        <title>Structural diversity of bacterial flagellar motors.</title>
        <authorList>
            <person name="Chen S."/>
            <person name="Beeby M."/>
            <person name="Murphy G.E."/>
            <person name="Leadbetter J.R."/>
            <person name="Hendrixson D.R."/>
            <person name="Briegel A."/>
            <person name="Li Z."/>
            <person name="Shi J."/>
            <person name="Tocheva E.I."/>
            <person name="Muller A."/>
            <person name="Dobro M.J."/>
            <person name="Jensen G.J."/>
        </authorList>
    </citation>
    <scope>NUCLEOTIDE SEQUENCE [LARGE SCALE GENOMIC DNA]</scope>
    <source>
        <strain evidence="8 9">DSM 6540</strain>
    </source>
</reference>
<comment type="cofactor">
    <cofactor evidence="6">
        <name>[4Fe-4S] cluster</name>
        <dbReference type="ChEBI" id="CHEBI:49883"/>
    </cofactor>
    <text evidence="6">Binds 1 [4Fe-4S] cluster. The cluster is coordinated with 3 cysteines and an exchangeable S-adenosyl-L-methionine.</text>
</comment>
<dbReference type="GO" id="GO:0051539">
    <property type="term" value="F:4 iron, 4 sulfur cluster binding"/>
    <property type="evidence" value="ECO:0007669"/>
    <property type="project" value="UniProtKB-KW"/>
</dbReference>
<feature type="binding site" evidence="6">
    <location>
        <position position="63"/>
    </location>
    <ligand>
        <name>[4Fe-4S] cluster</name>
        <dbReference type="ChEBI" id="CHEBI:49883"/>
        <note>4Fe-4S-S-AdoMet</note>
    </ligand>
</feature>
<keyword evidence="1" id="KW-0004">4Fe-4S</keyword>
<dbReference type="NCBIfam" id="TIGR04337">
    <property type="entry name" value="AmmeMemoSam_rS"/>
    <property type="match status" value="1"/>
</dbReference>
<evidence type="ECO:0000256" key="5">
    <source>
        <dbReference type="ARBA" id="ARBA00023014"/>
    </source>
</evidence>
<dbReference type="Proteomes" id="UP000003240">
    <property type="component" value="Unassembled WGS sequence"/>
</dbReference>
<evidence type="ECO:0000256" key="6">
    <source>
        <dbReference type="PIRSR" id="PIRSR004869-50"/>
    </source>
</evidence>
<dbReference type="eggNOG" id="COG1180">
    <property type="taxonomic scope" value="Bacteria"/>
</dbReference>
<keyword evidence="2 6" id="KW-0949">S-adenosyl-L-methionine</keyword>
<dbReference type="SMART" id="SM00729">
    <property type="entry name" value="Elp3"/>
    <property type="match status" value="1"/>
</dbReference>